<dbReference type="GeneID" id="68613984"/>
<dbReference type="Pfam" id="PF25933">
    <property type="entry name" value="DUF7978"/>
    <property type="match status" value="1"/>
</dbReference>
<comment type="caution">
    <text evidence="3">The sequence shown here is derived from an EMBL/GenBank/DDBJ whole genome shotgun (WGS) entry which is preliminary data.</text>
</comment>
<proteinExistence type="predicted"/>
<evidence type="ECO:0000259" key="2">
    <source>
        <dbReference type="Pfam" id="PF25933"/>
    </source>
</evidence>
<dbReference type="Proteomes" id="UP001501729">
    <property type="component" value="Unassembled WGS sequence"/>
</dbReference>
<feature type="domain" description="DUF7978" evidence="2">
    <location>
        <begin position="11"/>
        <end position="193"/>
    </location>
</feature>
<evidence type="ECO:0000313" key="3">
    <source>
        <dbReference type="EMBL" id="GAA5058401.1"/>
    </source>
</evidence>
<feature type="transmembrane region" description="Helical" evidence="1">
    <location>
        <begin position="134"/>
        <end position="156"/>
    </location>
</feature>
<dbReference type="AlphaFoldDB" id="A0AAV3UM65"/>
<accession>A0AAV3UM65</accession>
<feature type="transmembrane region" description="Helical" evidence="1">
    <location>
        <begin position="168"/>
        <end position="188"/>
    </location>
</feature>
<keyword evidence="1" id="KW-0812">Transmembrane</keyword>
<evidence type="ECO:0000256" key="1">
    <source>
        <dbReference type="SAM" id="Phobius"/>
    </source>
</evidence>
<keyword evidence="1" id="KW-0472">Membrane</keyword>
<reference evidence="3 4" key="1">
    <citation type="journal article" date="2019" name="Int. J. Syst. Evol. Microbiol.">
        <title>The Global Catalogue of Microorganisms (GCM) 10K type strain sequencing project: providing services to taxonomists for standard genome sequencing and annotation.</title>
        <authorList>
            <consortium name="The Broad Institute Genomics Platform"/>
            <consortium name="The Broad Institute Genome Sequencing Center for Infectious Disease"/>
            <person name="Wu L."/>
            <person name="Ma J."/>
        </authorList>
    </citation>
    <scope>NUCLEOTIDE SEQUENCE [LARGE SCALE GENOMIC DNA]</scope>
    <source>
        <strain evidence="3 4">JCM 17504</strain>
    </source>
</reference>
<name>A0AAV3UM65_9EURY</name>
<keyword evidence="4" id="KW-1185">Reference proteome</keyword>
<protein>
    <recommendedName>
        <fullName evidence="2">DUF7978 domain-containing protein</fullName>
    </recommendedName>
</protein>
<dbReference type="EMBL" id="BAABKX010000015">
    <property type="protein sequence ID" value="GAA5058401.1"/>
    <property type="molecule type" value="Genomic_DNA"/>
</dbReference>
<sequence>MAFTNVPLRRAIPASVSAFLVQYAVVFALFGSRVSSLLRSKTIEPGFGIGSKSLWPLIEPSPAPWKTVGWMLHSAHGTDLIVRLPTYGMSSEIDLVALAGGWVRVLYLLPAVVLFATGYLVAQTSRTYGAHGEDYAGASIVLGYALCYFVSGLVFAVNGDGVGAEPNMFTGLFLGGLFYPVVFGWLGGRVARLRSKQRTKTPSA</sequence>
<dbReference type="RefSeq" id="WP_227773758.1">
    <property type="nucleotide sequence ID" value="NZ_BAABKX010000015.1"/>
</dbReference>
<feature type="transmembrane region" description="Helical" evidence="1">
    <location>
        <begin position="12"/>
        <end position="31"/>
    </location>
</feature>
<feature type="transmembrane region" description="Helical" evidence="1">
    <location>
        <begin position="105"/>
        <end position="122"/>
    </location>
</feature>
<gene>
    <name evidence="3" type="ORF">GCM10025751_41360</name>
</gene>
<keyword evidence="1" id="KW-1133">Transmembrane helix</keyword>
<organism evidence="3 4">
    <name type="scientific">Haladaptatus pallidirubidus</name>
    <dbReference type="NCBI Taxonomy" id="1008152"/>
    <lineage>
        <taxon>Archaea</taxon>
        <taxon>Methanobacteriati</taxon>
        <taxon>Methanobacteriota</taxon>
        <taxon>Stenosarchaea group</taxon>
        <taxon>Halobacteria</taxon>
        <taxon>Halobacteriales</taxon>
        <taxon>Haladaptataceae</taxon>
        <taxon>Haladaptatus</taxon>
    </lineage>
</organism>
<dbReference type="InterPro" id="IPR058284">
    <property type="entry name" value="DUF7978"/>
</dbReference>
<evidence type="ECO:0000313" key="4">
    <source>
        <dbReference type="Proteomes" id="UP001501729"/>
    </source>
</evidence>